<proteinExistence type="predicted"/>
<gene>
    <name evidence="2" type="ORF">BGZ80_002151</name>
</gene>
<keyword evidence="3" id="KW-1185">Reference proteome</keyword>
<organism evidence="2 3">
    <name type="scientific">Entomortierella chlamydospora</name>
    <dbReference type="NCBI Taxonomy" id="101097"/>
    <lineage>
        <taxon>Eukaryota</taxon>
        <taxon>Fungi</taxon>
        <taxon>Fungi incertae sedis</taxon>
        <taxon>Mucoromycota</taxon>
        <taxon>Mortierellomycotina</taxon>
        <taxon>Mortierellomycetes</taxon>
        <taxon>Mortierellales</taxon>
        <taxon>Mortierellaceae</taxon>
        <taxon>Entomortierella</taxon>
    </lineage>
</organism>
<protein>
    <recommendedName>
        <fullName evidence="4">F-box domain-containing protein</fullName>
    </recommendedName>
</protein>
<reference evidence="2" key="1">
    <citation type="journal article" date="2020" name="Fungal Divers.">
        <title>Resolving the Mortierellaceae phylogeny through synthesis of multi-gene phylogenetics and phylogenomics.</title>
        <authorList>
            <person name="Vandepol N."/>
            <person name="Liber J."/>
            <person name="Desiro A."/>
            <person name="Na H."/>
            <person name="Kennedy M."/>
            <person name="Barry K."/>
            <person name="Grigoriev I.V."/>
            <person name="Miller A.N."/>
            <person name="O'Donnell K."/>
            <person name="Stajich J.E."/>
            <person name="Bonito G."/>
        </authorList>
    </citation>
    <scope>NUCLEOTIDE SEQUENCE</scope>
    <source>
        <strain evidence="2">NRRL 2769</strain>
    </source>
</reference>
<comment type="caution">
    <text evidence="2">The sequence shown here is derived from an EMBL/GenBank/DDBJ whole genome shotgun (WGS) entry which is preliminary data.</text>
</comment>
<dbReference type="OrthoDB" id="550575at2759"/>
<sequence length="567" mass="66422">MMTTETNTRCAASVFDIHFIQSQICADLTPRDLRRCCLVSWNFYHNFAPYLYRTIDIGRKSTFNKFRRPESLAALHRYRDHVTQVSCVFAQVWKLLLVHECYNLTAIKGLSLPRRPQNREVNKWATPDITKLIQVCPKLRVLELSHFLYEREVVEEFCRAIRNHGGLKELKIDHFEYVICKRVREILWSTLKLERFYLNMAVVSTQIMPDEAQTLIDLTGEEDPEFRVRYLDIPWQMYDREADMFFRYLRRCPHVERLTVPYMYPFRYAAELANIISTTMPNLQHLDVHAVHSKGEIISRLIKACNNLRSFVSSPAQELTNHVITALMKHRESLQELSFVRGTFTTSRQIQTILCSFPNLEVFDAMVPFDKMCNKNEELTRKGKGDPILNPKDLLSEQGPWICDKLRVLKLRYLDEWNCTSGKDNDDDDDDKNDYEDESQFNSDIEDGSKGVLPITLYEQIGRMTELEVLWLGRVQKSATNPVAVADMISAGDNSGFEAEQSDNDRSMGALRRREVRIKNVTKALWELRKLGKIKQLELRNLRPFISRDAIRQAKSNWRYLKRLHYS</sequence>
<feature type="compositionally biased region" description="Acidic residues" evidence="1">
    <location>
        <begin position="425"/>
        <end position="439"/>
    </location>
</feature>
<evidence type="ECO:0000256" key="1">
    <source>
        <dbReference type="SAM" id="MobiDB-lite"/>
    </source>
</evidence>
<evidence type="ECO:0008006" key="4">
    <source>
        <dbReference type="Google" id="ProtNLM"/>
    </source>
</evidence>
<name>A0A9P6MQI1_9FUNG</name>
<dbReference type="Gene3D" id="3.80.10.10">
    <property type="entry name" value="Ribonuclease Inhibitor"/>
    <property type="match status" value="1"/>
</dbReference>
<dbReference type="SUPFAM" id="SSF52047">
    <property type="entry name" value="RNI-like"/>
    <property type="match status" value="1"/>
</dbReference>
<dbReference type="AlphaFoldDB" id="A0A9P6MQI1"/>
<feature type="region of interest" description="Disordered" evidence="1">
    <location>
        <begin position="422"/>
        <end position="447"/>
    </location>
</feature>
<dbReference type="Proteomes" id="UP000703661">
    <property type="component" value="Unassembled WGS sequence"/>
</dbReference>
<evidence type="ECO:0000313" key="2">
    <source>
        <dbReference type="EMBL" id="KAG0009703.1"/>
    </source>
</evidence>
<dbReference type="EMBL" id="JAAAID010001521">
    <property type="protein sequence ID" value="KAG0009703.1"/>
    <property type="molecule type" value="Genomic_DNA"/>
</dbReference>
<evidence type="ECO:0000313" key="3">
    <source>
        <dbReference type="Proteomes" id="UP000703661"/>
    </source>
</evidence>
<accession>A0A9P6MQI1</accession>
<dbReference type="InterPro" id="IPR032675">
    <property type="entry name" value="LRR_dom_sf"/>
</dbReference>